<keyword evidence="3" id="KW-1185">Reference proteome</keyword>
<dbReference type="Proteomes" id="UP000228930">
    <property type="component" value="Unassembled WGS sequence"/>
</dbReference>
<evidence type="ECO:0000313" key="2">
    <source>
        <dbReference type="EMBL" id="PIT00259.1"/>
    </source>
</evidence>
<accession>A0A2M6U6P3</accession>
<sequence length="90" mass="9341">MKAPVFLLAGLTILSISAANAAPKSTDASISATKVSSVACSTSGGGFGSYPSGCRNAANFKTYNECKESGVKRGWRHEDMAWYCSGLGLQ</sequence>
<dbReference type="EMBL" id="LFJC01000003">
    <property type="protein sequence ID" value="PIT00259.1"/>
    <property type="molecule type" value="Genomic_DNA"/>
</dbReference>
<protein>
    <submittedName>
        <fullName evidence="2">Uncharacterized protein</fullName>
    </submittedName>
</protein>
<comment type="caution">
    <text evidence="2">The sequence shown here is derived from an EMBL/GenBank/DDBJ whole genome shotgun (WGS) entry which is preliminary data.</text>
</comment>
<reference evidence="2 3" key="1">
    <citation type="submission" date="2015-06" db="EMBL/GenBank/DDBJ databases">
        <title>Comparative genome analysis of nirS-carrying Bradyrhizobium sp. strains.</title>
        <authorList>
            <person name="Ishii S."/>
            <person name="Jang J."/>
            <person name="Nishizawa T."/>
            <person name="Senoo K."/>
        </authorList>
    </citation>
    <scope>NUCLEOTIDE SEQUENCE [LARGE SCALE GENOMIC DNA]</scope>
    <source>
        <strain evidence="2 3">TSA1</strain>
    </source>
</reference>
<dbReference type="AlphaFoldDB" id="A0A2M6U6P3"/>
<keyword evidence="1" id="KW-0732">Signal</keyword>
<evidence type="ECO:0000256" key="1">
    <source>
        <dbReference type="SAM" id="SignalP"/>
    </source>
</evidence>
<evidence type="ECO:0000313" key="3">
    <source>
        <dbReference type="Proteomes" id="UP000228930"/>
    </source>
</evidence>
<proteinExistence type="predicted"/>
<feature type="chain" id="PRO_5014895580" evidence="1">
    <location>
        <begin position="22"/>
        <end position="90"/>
    </location>
</feature>
<dbReference type="RefSeq" id="WP_100175466.1">
    <property type="nucleotide sequence ID" value="NZ_LFJC01000003.1"/>
</dbReference>
<feature type="signal peptide" evidence="1">
    <location>
        <begin position="1"/>
        <end position="21"/>
    </location>
</feature>
<organism evidence="2 3">
    <name type="scientific">Bradyrhizobium nitroreducens</name>
    <dbReference type="NCBI Taxonomy" id="709803"/>
    <lineage>
        <taxon>Bacteria</taxon>
        <taxon>Pseudomonadati</taxon>
        <taxon>Pseudomonadota</taxon>
        <taxon>Alphaproteobacteria</taxon>
        <taxon>Hyphomicrobiales</taxon>
        <taxon>Nitrobacteraceae</taxon>
        <taxon>Bradyrhizobium</taxon>
    </lineage>
</organism>
<name>A0A2M6U6P3_9BRAD</name>
<gene>
    <name evidence="2" type="ORF">TSA1_05385</name>
</gene>